<dbReference type="InterPro" id="IPR036705">
    <property type="entry name" value="Ribosyl_crysJ1_sf"/>
</dbReference>
<protein>
    <submittedName>
        <fullName evidence="1">ADP-ribosylglycohydrolase family protein</fullName>
    </submittedName>
</protein>
<dbReference type="PANTHER" id="PTHR16222:SF12">
    <property type="entry name" value="ADP-RIBOSYLGLYCOHYDROLASE-RELATED"/>
    <property type="match status" value="1"/>
</dbReference>
<proteinExistence type="predicted"/>
<dbReference type="PANTHER" id="PTHR16222">
    <property type="entry name" value="ADP-RIBOSYLGLYCOHYDROLASE"/>
    <property type="match status" value="1"/>
</dbReference>
<accession>A0ABU2FUM9</accession>
<dbReference type="RefSeq" id="WP_310902131.1">
    <property type="nucleotide sequence ID" value="NZ_JAMQOS010000008.1"/>
</dbReference>
<sequence length="306" mass="32466">MVSTDAAKGTLLGLACGDALGRPVEFRSPEQITEQHGTLTDMVGHGTHGQPAGTVTDDTDLALCIARSLVEQAAFDGQDIADRFAAWYDGGPFDIGLMTADAISEYQSGTSWRDAGREVWQRRPEGSNAGNGSIMRCAPHAIAFADSLDSLDRVSKQSSAITHHDTRCQYGCVLLNHIIAGYLDGDDEPVTDAVARIDGDAPDELVETIRLVPDIVNETQLENTGYVVHTLQTSLFDAVTADTAEEAIIASVNRGGDTDTLGAVTGAIAGARFGADALPDRWLDTLEYRDELALLGTALATTEITT</sequence>
<evidence type="ECO:0000313" key="2">
    <source>
        <dbReference type="Proteomes" id="UP001268864"/>
    </source>
</evidence>
<name>A0ABU2FUM9_9EURY</name>
<dbReference type="Proteomes" id="UP001268864">
    <property type="component" value="Unassembled WGS sequence"/>
</dbReference>
<dbReference type="InterPro" id="IPR005502">
    <property type="entry name" value="Ribosyl_crysJ1"/>
</dbReference>
<dbReference type="Gene3D" id="1.10.4080.10">
    <property type="entry name" value="ADP-ribosylation/Crystallin J1"/>
    <property type="match status" value="1"/>
</dbReference>
<keyword evidence="2" id="KW-1185">Reference proteome</keyword>
<dbReference type="EMBL" id="JAMQOS010000008">
    <property type="protein sequence ID" value="MDS0284468.1"/>
    <property type="molecule type" value="Genomic_DNA"/>
</dbReference>
<reference evidence="1 2" key="1">
    <citation type="submission" date="2022-06" db="EMBL/GenBank/DDBJ databases">
        <title>Halomicroarcula sp. a new haloarchaeum isolate from saline soil.</title>
        <authorList>
            <person name="Strakova D."/>
            <person name="Galisteo C."/>
            <person name="Sanchez-Porro C."/>
            <person name="Ventosa A."/>
        </authorList>
    </citation>
    <scope>NUCLEOTIDE SEQUENCE [LARGE SCALE GENOMIC DNA]</scope>
    <source>
        <strain evidence="1 2">S3CR25-11</strain>
    </source>
</reference>
<evidence type="ECO:0000313" key="1">
    <source>
        <dbReference type="EMBL" id="MDS0284468.1"/>
    </source>
</evidence>
<dbReference type="Pfam" id="PF03747">
    <property type="entry name" value="ADP_ribosyl_GH"/>
    <property type="match status" value="1"/>
</dbReference>
<gene>
    <name evidence="1" type="ORF">NDI86_20435</name>
</gene>
<organism evidence="1 2">
    <name type="scientific">Haloarcula onubensis</name>
    <dbReference type="NCBI Taxonomy" id="2950539"/>
    <lineage>
        <taxon>Archaea</taxon>
        <taxon>Methanobacteriati</taxon>
        <taxon>Methanobacteriota</taxon>
        <taxon>Stenosarchaea group</taxon>
        <taxon>Halobacteria</taxon>
        <taxon>Halobacteriales</taxon>
        <taxon>Haloarculaceae</taxon>
        <taxon>Haloarcula</taxon>
    </lineage>
</organism>
<dbReference type="SUPFAM" id="SSF101478">
    <property type="entry name" value="ADP-ribosylglycohydrolase"/>
    <property type="match status" value="1"/>
</dbReference>
<dbReference type="InterPro" id="IPR050792">
    <property type="entry name" value="ADP-ribosylglycohydrolase"/>
</dbReference>
<comment type="caution">
    <text evidence="1">The sequence shown here is derived from an EMBL/GenBank/DDBJ whole genome shotgun (WGS) entry which is preliminary data.</text>
</comment>